<dbReference type="Proteomes" id="UP000094527">
    <property type="component" value="Unassembled WGS sequence"/>
</dbReference>
<feature type="compositionally biased region" description="Polar residues" evidence="1">
    <location>
        <begin position="1"/>
        <end position="24"/>
    </location>
</feature>
<accession>A0A1D2MVQ4</accession>
<evidence type="ECO:0000313" key="3">
    <source>
        <dbReference type="Proteomes" id="UP000094527"/>
    </source>
</evidence>
<protein>
    <submittedName>
        <fullName evidence="2">Uncharacterized protein</fullName>
    </submittedName>
</protein>
<feature type="region of interest" description="Disordered" evidence="1">
    <location>
        <begin position="43"/>
        <end position="75"/>
    </location>
</feature>
<dbReference type="EMBL" id="LJIJ01000465">
    <property type="protein sequence ID" value="ODM97177.1"/>
    <property type="molecule type" value="Genomic_DNA"/>
</dbReference>
<sequence length="109" mass="11612">MNWASSSVTPNVGSVSRATSSDQANALRKENASLASFYSSIALSPSSGVGGSLAKVMADEDDDDPRPSTPRTRHLPHSVILTMLKESMRISSFLAMNAKYFGMTKELSG</sequence>
<evidence type="ECO:0000313" key="2">
    <source>
        <dbReference type="EMBL" id="ODM97177.1"/>
    </source>
</evidence>
<reference evidence="2 3" key="1">
    <citation type="journal article" date="2016" name="Genome Biol. Evol.">
        <title>Gene Family Evolution Reflects Adaptation to Soil Environmental Stressors in the Genome of the Collembolan Orchesella cincta.</title>
        <authorList>
            <person name="Faddeeva-Vakhrusheva A."/>
            <person name="Derks M.F."/>
            <person name="Anvar S.Y."/>
            <person name="Agamennone V."/>
            <person name="Suring W."/>
            <person name="Smit S."/>
            <person name="van Straalen N.M."/>
            <person name="Roelofs D."/>
        </authorList>
    </citation>
    <scope>NUCLEOTIDE SEQUENCE [LARGE SCALE GENOMIC DNA]</scope>
    <source>
        <tissue evidence="2">Mixed pool</tissue>
    </source>
</reference>
<feature type="region of interest" description="Disordered" evidence="1">
    <location>
        <begin position="1"/>
        <end position="26"/>
    </location>
</feature>
<comment type="caution">
    <text evidence="2">The sequence shown here is derived from an EMBL/GenBank/DDBJ whole genome shotgun (WGS) entry which is preliminary data.</text>
</comment>
<gene>
    <name evidence="2" type="ORF">Ocin01_09499</name>
</gene>
<name>A0A1D2MVQ4_ORCCI</name>
<keyword evidence="3" id="KW-1185">Reference proteome</keyword>
<dbReference type="AlphaFoldDB" id="A0A1D2MVQ4"/>
<proteinExistence type="predicted"/>
<evidence type="ECO:0000256" key="1">
    <source>
        <dbReference type="SAM" id="MobiDB-lite"/>
    </source>
</evidence>
<organism evidence="2 3">
    <name type="scientific">Orchesella cincta</name>
    <name type="common">Springtail</name>
    <name type="synonym">Podura cincta</name>
    <dbReference type="NCBI Taxonomy" id="48709"/>
    <lineage>
        <taxon>Eukaryota</taxon>
        <taxon>Metazoa</taxon>
        <taxon>Ecdysozoa</taxon>
        <taxon>Arthropoda</taxon>
        <taxon>Hexapoda</taxon>
        <taxon>Collembola</taxon>
        <taxon>Entomobryomorpha</taxon>
        <taxon>Entomobryoidea</taxon>
        <taxon>Orchesellidae</taxon>
        <taxon>Orchesellinae</taxon>
        <taxon>Orchesella</taxon>
    </lineage>
</organism>